<keyword evidence="3" id="KW-1185">Reference proteome</keyword>
<name>A0A9W7JC21_HIBTR</name>
<dbReference type="InterPro" id="IPR025452">
    <property type="entry name" value="DUF4218"/>
</dbReference>
<dbReference type="Pfam" id="PF13960">
    <property type="entry name" value="DUF4218"/>
    <property type="match status" value="1"/>
</dbReference>
<dbReference type="AlphaFoldDB" id="A0A9W7JC21"/>
<protein>
    <recommendedName>
        <fullName evidence="1">DUF4218 domain-containing protein</fullName>
    </recommendedName>
</protein>
<organism evidence="2 3">
    <name type="scientific">Hibiscus trionum</name>
    <name type="common">Flower of an hour</name>
    <dbReference type="NCBI Taxonomy" id="183268"/>
    <lineage>
        <taxon>Eukaryota</taxon>
        <taxon>Viridiplantae</taxon>
        <taxon>Streptophyta</taxon>
        <taxon>Embryophyta</taxon>
        <taxon>Tracheophyta</taxon>
        <taxon>Spermatophyta</taxon>
        <taxon>Magnoliopsida</taxon>
        <taxon>eudicotyledons</taxon>
        <taxon>Gunneridae</taxon>
        <taxon>Pentapetalae</taxon>
        <taxon>rosids</taxon>
        <taxon>malvids</taxon>
        <taxon>Malvales</taxon>
        <taxon>Malvaceae</taxon>
        <taxon>Malvoideae</taxon>
        <taxon>Hibiscus</taxon>
    </lineage>
</organism>
<sequence length="350" mass="40899">MRIQHDLHPHVLLNGKSPLPSSIFTMSKKEKEVFCKVLKDIKVLDGYASNISQCVSVKDQRLYSLKSHDYHILMQDLLPVALHDCMSHEVTSCMIENSNIIKVICEKVLMIEELEKMQDRVALTLCQMEKIFPPSFFTIMVHLLVHLPHEAKVGGPVFYRWIYPIERFLCNLNSYCRNKRYPEGSIAEGYLAEECMSFCSRYLEDVEMRFNRPNRNDVCMNNNLAATYLFGSYGEPLGKVEIAHLDDKSWVQAHRYVLFHHDAIEPLRTEFKEELQSRAHSRRLHQREIHKLFTETFHEWFGVGDKLAKKLNGFLKVQTEVLKDIMFFSLMGLGSTRNLEKDYRGHIIVE</sequence>
<evidence type="ECO:0000259" key="1">
    <source>
        <dbReference type="Pfam" id="PF13960"/>
    </source>
</evidence>
<dbReference type="EMBL" id="BSYR01000056">
    <property type="protein sequence ID" value="GMJ10412.1"/>
    <property type="molecule type" value="Genomic_DNA"/>
</dbReference>
<evidence type="ECO:0000313" key="3">
    <source>
        <dbReference type="Proteomes" id="UP001165190"/>
    </source>
</evidence>
<dbReference type="PANTHER" id="PTHR48258:SF15">
    <property type="entry name" value="OS02G0543900 PROTEIN"/>
    <property type="match status" value="1"/>
</dbReference>
<gene>
    <name evidence="2" type="ORF">HRI_004710400</name>
</gene>
<evidence type="ECO:0000313" key="2">
    <source>
        <dbReference type="EMBL" id="GMJ10412.1"/>
    </source>
</evidence>
<dbReference type="PANTHER" id="PTHR48258">
    <property type="entry name" value="DUF4218 DOMAIN-CONTAINING PROTEIN-RELATED"/>
    <property type="match status" value="1"/>
</dbReference>
<dbReference type="Proteomes" id="UP001165190">
    <property type="component" value="Unassembled WGS sequence"/>
</dbReference>
<feature type="domain" description="DUF4218" evidence="1">
    <location>
        <begin position="104"/>
        <end position="216"/>
    </location>
</feature>
<accession>A0A9W7JC21</accession>
<reference evidence="2" key="1">
    <citation type="submission" date="2023-05" db="EMBL/GenBank/DDBJ databases">
        <title>Genome and transcriptome analyses reveal genes involved in the formation of fine ridges on petal epidermal cells in Hibiscus trionum.</title>
        <authorList>
            <person name="Koshimizu S."/>
            <person name="Masuda S."/>
            <person name="Ishii T."/>
            <person name="Shirasu K."/>
            <person name="Hoshino A."/>
            <person name="Arita M."/>
        </authorList>
    </citation>
    <scope>NUCLEOTIDE SEQUENCE</scope>
    <source>
        <strain evidence="2">Hamamatsu line</strain>
    </source>
</reference>
<proteinExistence type="predicted"/>
<dbReference type="OrthoDB" id="999074at2759"/>
<comment type="caution">
    <text evidence="2">The sequence shown here is derived from an EMBL/GenBank/DDBJ whole genome shotgun (WGS) entry which is preliminary data.</text>
</comment>